<dbReference type="Proteomes" id="UP000055024">
    <property type="component" value="Unassembled WGS sequence"/>
</dbReference>
<dbReference type="AlphaFoldDB" id="A0A0V1GAJ2"/>
<feature type="non-terminal residue" evidence="1">
    <location>
        <position position="45"/>
    </location>
</feature>
<evidence type="ECO:0000313" key="1">
    <source>
        <dbReference type="EMBL" id="KRY95290.1"/>
    </source>
</evidence>
<sequence>MSLYVPNKQVMVKGHNCTPFPERNNQIPDEKWIQRFINNKVNIEK</sequence>
<proteinExistence type="predicted"/>
<gene>
    <name evidence="1" type="ORF">T11_8033</name>
</gene>
<comment type="caution">
    <text evidence="1">The sequence shown here is derived from an EMBL/GenBank/DDBJ whole genome shotgun (WGS) entry which is preliminary data.</text>
</comment>
<organism evidence="1 2">
    <name type="scientific">Trichinella zimbabwensis</name>
    <dbReference type="NCBI Taxonomy" id="268475"/>
    <lineage>
        <taxon>Eukaryota</taxon>
        <taxon>Metazoa</taxon>
        <taxon>Ecdysozoa</taxon>
        <taxon>Nematoda</taxon>
        <taxon>Enoplea</taxon>
        <taxon>Dorylaimia</taxon>
        <taxon>Trichinellida</taxon>
        <taxon>Trichinellidae</taxon>
        <taxon>Trichinella</taxon>
    </lineage>
</organism>
<protein>
    <submittedName>
        <fullName evidence="1">Uncharacterized protein</fullName>
    </submittedName>
</protein>
<accession>A0A0V1GAJ2</accession>
<evidence type="ECO:0000313" key="2">
    <source>
        <dbReference type="Proteomes" id="UP000055024"/>
    </source>
</evidence>
<keyword evidence="2" id="KW-1185">Reference proteome</keyword>
<reference evidence="1 2" key="1">
    <citation type="submission" date="2015-01" db="EMBL/GenBank/DDBJ databases">
        <title>Evolution of Trichinella species and genotypes.</title>
        <authorList>
            <person name="Korhonen P.K."/>
            <person name="Edoardo P."/>
            <person name="Giuseppe L.R."/>
            <person name="Gasser R.B."/>
        </authorList>
    </citation>
    <scope>NUCLEOTIDE SEQUENCE [LARGE SCALE GENOMIC DNA]</scope>
    <source>
        <strain evidence="1">ISS1029</strain>
    </source>
</reference>
<name>A0A0V1GAJ2_9BILA</name>
<dbReference type="EMBL" id="JYDP01003955">
    <property type="protein sequence ID" value="KRY95290.1"/>
    <property type="molecule type" value="Genomic_DNA"/>
</dbReference>